<accession>A0A382TLG4</accession>
<proteinExistence type="predicted"/>
<protein>
    <submittedName>
        <fullName evidence="1">Uncharacterized protein</fullName>
    </submittedName>
</protein>
<organism evidence="1">
    <name type="scientific">marine metagenome</name>
    <dbReference type="NCBI Taxonomy" id="408172"/>
    <lineage>
        <taxon>unclassified sequences</taxon>
        <taxon>metagenomes</taxon>
        <taxon>ecological metagenomes</taxon>
    </lineage>
</organism>
<sequence>MAEAVIVEALRTPIGRGREGTGDLS</sequence>
<gene>
    <name evidence="1" type="ORF">METZ01_LOCUS375489</name>
</gene>
<feature type="non-terminal residue" evidence="1">
    <location>
        <position position="25"/>
    </location>
</feature>
<name>A0A382TLG4_9ZZZZ</name>
<evidence type="ECO:0000313" key="1">
    <source>
        <dbReference type="EMBL" id="SVD22635.1"/>
    </source>
</evidence>
<dbReference type="EMBL" id="UINC01137351">
    <property type="protein sequence ID" value="SVD22635.1"/>
    <property type="molecule type" value="Genomic_DNA"/>
</dbReference>
<dbReference type="AlphaFoldDB" id="A0A382TLG4"/>
<reference evidence="1" key="1">
    <citation type="submission" date="2018-05" db="EMBL/GenBank/DDBJ databases">
        <authorList>
            <person name="Lanie J.A."/>
            <person name="Ng W.-L."/>
            <person name="Kazmierczak K.M."/>
            <person name="Andrzejewski T.M."/>
            <person name="Davidsen T.M."/>
            <person name="Wayne K.J."/>
            <person name="Tettelin H."/>
            <person name="Glass J.I."/>
            <person name="Rusch D."/>
            <person name="Podicherti R."/>
            <person name="Tsui H.-C.T."/>
            <person name="Winkler M.E."/>
        </authorList>
    </citation>
    <scope>NUCLEOTIDE SEQUENCE</scope>
</reference>